<evidence type="ECO:0000313" key="1">
    <source>
        <dbReference type="EMBL" id="ADE53769.1"/>
    </source>
</evidence>
<protein>
    <submittedName>
        <fullName evidence="1">Uncharacterized protein</fullName>
    </submittedName>
</protein>
<keyword evidence="2" id="KW-1185">Reference proteome</keyword>
<reference evidence="1 2" key="1">
    <citation type="journal article" date="2010" name="Stand. Genomic Sci.">
        <title>Complete genome sequence of Coraliomargarita akajimensis type strain (04OKA010-24).</title>
        <authorList>
            <person name="Mavromatis K."/>
            <person name="Abt B."/>
            <person name="Brambilla E."/>
            <person name="Lapidus A."/>
            <person name="Copeland A."/>
            <person name="Deshpande S."/>
            <person name="Nolan M."/>
            <person name="Lucas S."/>
            <person name="Tice H."/>
            <person name="Cheng J.F."/>
            <person name="Han C."/>
            <person name="Detter J.C."/>
            <person name="Woyke T."/>
            <person name="Goodwin L."/>
            <person name="Pitluck S."/>
            <person name="Held B."/>
            <person name="Brettin T."/>
            <person name="Tapia R."/>
            <person name="Ivanova N."/>
            <person name="Mikhailova N."/>
            <person name="Pati A."/>
            <person name="Liolios K."/>
            <person name="Chen A."/>
            <person name="Palaniappan K."/>
            <person name="Land M."/>
            <person name="Hauser L."/>
            <person name="Chang Y.J."/>
            <person name="Jeffries C.D."/>
            <person name="Rohde M."/>
            <person name="Goker M."/>
            <person name="Bristow J."/>
            <person name="Eisen J.A."/>
            <person name="Markowitz V."/>
            <person name="Hugenholtz P."/>
            <person name="Klenk H.P."/>
            <person name="Kyrpides N.C."/>
        </authorList>
    </citation>
    <scope>NUCLEOTIDE SEQUENCE [LARGE SCALE GENOMIC DNA]</scope>
    <source>
        <strain evidence="2">DSM 45221 / IAM 15411 / JCM 23193 / KCTC 12865</strain>
    </source>
</reference>
<name>D5EPN2_CORAD</name>
<gene>
    <name evidence="1" type="ordered locus">Caka_0745</name>
</gene>
<dbReference type="Proteomes" id="UP000000925">
    <property type="component" value="Chromosome"/>
</dbReference>
<dbReference type="AlphaFoldDB" id="D5EPN2"/>
<dbReference type="KEGG" id="caa:Caka_0745"/>
<dbReference type="EMBL" id="CP001998">
    <property type="protein sequence ID" value="ADE53769.1"/>
    <property type="molecule type" value="Genomic_DNA"/>
</dbReference>
<organism evidence="1 2">
    <name type="scientific">Coraliomargarita akajimensis (strain DSM 45221 / IAM 15411 / JCM 23193 / KCTC 12865 / 04OKA010-24)</name>
    <dbReference type="NCBI Taxonomy" id="583355"/>
    <lineage>
        <taxon>Bacteria</taxon>
        <taxon>Pseudomonadati</taxon>
        <taxon>Verrucomicrobiota</taxon>
        <taxon>Opitutia</taxon>
        <taxon>Puniceicoccales</taxon>
        <taxon>Coraliomargaritaceae</taxon>
        <taxon>Coraliomargarita</taxon>
    </lineage>
</organism>
<proteinExistence type="predicted"/>
<sequence>MKQIAHTCLLSLGILMPLPLLKAETPIRFPQTGRIAYSASTIQEKLESHTFERIYLDGPRPIQSPVIPGLAFHKGQQSDVITFYRDGYPDTYAKLVAFPLSHFAPALKVDYLNRYLKQRKASSSPELQFTITEPATVNNGKAKFRFLGGKAITQTYEFMKTDSKQRHRRFRCCENWRLSQGVFYVFIVEAPVETFDAFYALVRGEAGQIHFTE</sequence>
<dbReference type="STRING" id="583355.Caka_0745"/>
<accession>D5EPN2</accession>
<dbReference type="RefSeq" id="WP_013042493.1">
    <property type="nucleotide sequence ID" value="NC_014008.1"/>
</dbReference>
<dbReference type="HOGENOM" id="CLU_1292594_0_0_0"/>
<evidence type="ECO:0000313" key="2">
    <source>
        <dbReference type="Proteomes" id="UP000000925"/>
    </source>
</evidence>